<evidence type="ECO:0000256" key="11">
    <source>
        <dbReference type="ARBA" id="ARBA00022840"/>
    </source>
</evidence>
<dbReference type="Gene3D" id="3.40.50.300">
    <property type="entry name" value="P-loop containing nucleotide triphosphate hydrolases"/>
    <property type="match status" value="1"/>
</dbReference>
<dbReference type="STRING" id="1347342.BN863_29040"/>
<sequence>MDKEFSANNPEPNESGLNIKEEILNYLHYWKWFVLSVLIGTLIAFLYLRYTPETYSTFAKIKILDESEGLELSNQTGGLFKDSKNLDNEIQIIKSNRLLSKVVDSLDLHIRYFIEGKFTSKEIWQGPLKLVPIIPKNDVSWSTFYIEITDTGLIISKNEEFDNSFTIDGYNLNSPKKDFPFLIQSEAWLKKYIGLTYRISLQPITSAANGLSGAISITKLGTTDILQLFMVGEDTKRSEAALNKVLEQFNLDGVQDRQLVYQRTIDFVDERFLYLAEELDSIEIGKKEFQQDNNLASFSSDISYSMAKRSVTEEAVLALENQIALSKLLEAPLKDNNLSTLMPENIGIENANTNGIITQYNTVVLERENLISSAGESNPMVVALDNRLLELRKSLRSSLNAYYNQLNLSLSRLKKEENNAVGLVKSMPQKEKILRSIERQQNLKENLYLLLLQKREEAAINLAITSPSIKVVEFASSSSRPISPDSKGIYMKSILGALLVPFGILFLVFKSDNKIHDKSDISKFTRRIPIIGEIPELKVEHKLFENPHDRTILAESFRILSTNLKYVLNTKTEDKAQVVYVTSTIKGEGKTFVSVNLSLAFSSINKKVLLIGADLRNPKITVTDGPKNAKGLSDFLFQSDNKSWKDYLQKSKYNTTFLDILTAGTIPPNPTELLSNGKLEDLIEEAKHLYDYIIIDTAPIILVTDTLLISQYADATVYVTRANYTEKKLLGFSSELYETKKLNNMVYVVNGISESKTSRGYGYNYGYGYGYHQDDKTLKKYSWSWFKEGLKEKIRKF</sequence>
<keyword evidence="14" id="KW-0829">Tyrosine-protein kinase</keyword>
<dbReference type="eggNOG" id="COG0489">
    <property type="taxonomic scope" value="Bacteria"/>
</dbReference>
<accession>T2KQ80</accession>
<keyword evidence="7 19" id="KW-0808">Transferase</keyword>
<protein>
    <recommendedName>
        <fullName evidence="4">non-specific protein-tyrosine kinase</fullName>
        <ecNumber evidence="4">2.7.10.2</ecNumber>
    </recommendedName>
</protein>
<dbReference type="GO" id="GO:0005524">
    <property type="term" value="F:ATP binding"/>
    <property type="evidence" value="ECO:0007669"/>
    <property type="project" value="UniProtKB-KW"/>
</dbReference>
<evidence type="ECO:0000256" key="7">
    <source>
        <dbReference type="ARBA" id="ARBA00022679"/>
    </source>
</evidence>
<evidence type="ECO:0000256" key="5">
    <source>
        <dbReference type="ARBA" id="ARBA00022475"/>
    </source>
</evidence>
<evidence type="ECO:0000256" key="4">
    <source>
        <dbReference type="ARBA" id="ARBA00011903"/>
    </source>
</evidence>
<evidence type="ECO:0000256" key="14">
    <source>
        <dbReference type="ARBA" id="ARBA00023137"/>
    </source>
</evidence>
<dbReference type="CDD" id="cd05387">
    <property type="entry name" value="BY-kinase"/>
    <property type="match status" value="1"/>
</dbReference>
<dbReference type="NCBIfam" id="TIGR01007">
    <property type="entry name" value="eps_fam"/>
    <property type="match status" value="1"/>
</dbReference>
<dbReference type="OrthoDB" id="9794577at2"/>
<dbReference type="EMBL" id="HG315671">
    <property type="protein sequence ID" value="CDF80616.1"/>
    <property type="molecule type" value="Genomic_DNA"/>
</dbReference>
<dbReference type="InterPro" id="IPR025669">
    <property type="entry name" value="AAA_dom"/>
</dbReference>
<evidence type="ECO:0000256" key="12">
    <source>
        <dbReference type="ARBA" id="ARBA00022989"/>
    </source>
</evidence>
<dbReference type="InterPro" id="IPR050445">
    <property type="entry name" value="Bact_polysacc_biosynth/exp"/>
</dbReference>
<dbReference type="Pfam" id="PF13614">
    <property type="entry name" value="AAA_31"/>
    <property type="match status" value="1"/>
</dbReference>
<evidence type="ECO:0000256" key="2">
    <source>
        <dbReference type="ARBA" id="ARBA00007316"/>
    </source>
</evidence>
<keyword evidence="8 16" id="KW-0812">Transmembrane</keyword>
<comment type="catalytic activity">
    <reaction evidence="15">
        <text>L-tyrosyl-[protein] + ATP = O-phospho-L-tyrosyl-[protein] + ADP + H(+)</text>
        <dbReference type="Rhea" id="RHEA:10596"/>
        <dbReference type="Rhea" id="RHEA-COMP:10136"/>
        <dbReference type="Rhea" id="RHEA-COMP:20101"/>
        <dbReference type="ChEBI" id="CHEBI:15378"/>
        <dbReference type="ChEBI" id="CHEBI:30616"/>
        <dbReference type="ChEBI" id="CHEBI:46858"/>
        <dbReference type="ChEBI" id="CHEBI:61978"/>
        <dbReference type="ChEBI" id="CHEBI:456216"/>
        <dbReference type="EC" id="2.7.10.2"/>
    </reaction>
</comment>
<dbReference type="EC" id="2.7.10.2" evidence="4"/>
<evidence type="ECO:0000256" key="9">
    <source>
        <dbReference type="ARBA" id="ARBA00022741"/>
    </source>
</evidence>
<gene>
    <name evidence="19" type="ORF">BN863_29040</name>
</gene>
<evidence type="ECO:0000256" key="1">
    <source>
        <dbReference type="ARBA" id="ARBA00004429"/>
    </source>
</evidence>
<evidence type="ECO:0000256" key="3">
    <source>
        <dbReference type="ARBA" id="ARBA00008883"/>
    </source>
</evidence>
<evidence type="ECO:0000256" key="10">
    <source>
        <dbReference type="ARBA" id="ARBA00022777"/>
    </source>
</evidence>
<reference evidence="19 20" key="1">
    <citation type="journal article" date="2013" name="Appl. Environ. Microbiol.">
        <title>The genome of the alga-associated marine flavobacterium Formosa agariphila KMM 3901T reveals a broad potential for degradation of algal polysaccharides.</title>
        <authorList>
            <person name="Mann A.J."/>
            <person name="Hahnke R.L."/>
            <person name="Huang S."/>
            <person name="Werner J."/>
            <person name="Xing P."/>
            <person name="Barbeyron T."/>
            <person name="Huettel B."/>
            <person name="Stueber K."/>
            <person name="Reinhardt R."/>
            <person name="Harder J."/>
            <person name="Gloeckner F.O."/>
            <person name="Amann R.I."/>
            <person name="Teeling H."/>
        </authorList>
    </citation>
    <scope>NUCLEOTIDE SEQUENCE [LARGE SCALE GENOMIC DNA]</scope>
    <source>
        <strain evidence="20">DSM 15362 / KCTC 12365 / LMG 23005 / KMM 3901</strain>
    </source>
</reference>
<dbReference type="GO" id="GO:0005886">
    <property type="term" value="C:plasma membrane"/>
    <property type="evidence" value="ECO:0007669"/>
    <property type="project" value="UniProtKB-SubCell"/>
</dbReference>
<dbReference type="PANTHER" id="PTHR32309">
    <property type="entry name" value="TYROSINE-PROTEIN KINASE"/>
    <property type="match status" value="1"/>
</dbReference>
<evidence type="ECO:0000256" key="15">
    <source>
        <dbReference type="ARBA" id="ARBA00051245"/>
    </source>
</evidence>
<dbReference type="InterPro" id="IPR003856">
    <property type="entry name" value="LPS_length_determ_N"/>
</dbReference>
<dbReference type="eggNOG" id="COG3206">
    <property type="taxonomic scope" value="Bacteria"/>
</dbReference>
<evidence type="ECO:0000313" key="19">
    <source>
        <dbReference type="EMBL" id="CDF80616.1"/>
    </source>
</evidence>
<keyword evidence="10 19" id="KW-0418">Kinase</keyword>
<proteinExistence type="inferred from homology"/>
<evidence type="ECO:0000259" key="18">
    <source>
        <dbReference type="Pfam" id="PF13614"/>
    </source>
</evidence>
<keyword evidence="6" id="KW-0997">Cell inner membrane</keyword>
<dbReference type="RefSeq" id="WP_051774860.1">
    <property type="nucleotide sequence ID" value="NZ_HG315671.1"/>
</dbReference>
<comment type="subcellular location">
    <subcellularLocation>
        <location evidence="1">Cell inner membrane</location>
        <topology evidence="1">Multi-pass membrane protein</topology>
    </subcellularLocation>
</comment>
<dbReference type="SUPFAM" id="SSF52540">
    <property type="entry name" value="P-loop containing nucleoside triphosphate hydrolases"/>
    <property type="match status" value="1"/>
</dbReference>
<keyword evidence="9" id="KW-0547">Nucleotide-binding</keyword>
<evidence type="ECO:0000256" key="16">
    <source>
        <dbReference type="SAM" id="Phobius"/>
    </source>
</evidence>
<evidence type="ECO:0000256" key="13">
    <source>
        <dbReference type="ARBA" id="ARBA00023136"/>
    </source>
</evidence>
<organism evidence="19 20">
    <name type="scientific">Formosa agariphila (strain DSM 15362 / KCTC 12365 / LMG 23005 / KMM 3901 / M-2Alg 35-1)</name>
    <dbReference type="NCBI Taxonomy" id="1347342"/>
    <lineage>
        <taxon>Bacteria</taxon>
        <taxon>Pseudomonadati</taxon>
        <taxon>Bacteroidota</taxon>
        <taxon>Flavobacteriia</taxon>
        <taxon>Flavobacteriales</taxon>
        <taxon>Flavobacteriaceae</taxon>
        <taxon>Formosa</taxon>
    </lineage>
</organism>
<keyword evidence="20" id="KW-1185">Reference proteome</keyword>
<dbReference type="PATRIC" id="fig|1347342.6.peg.2922"/>
<dbReference type="PANTHER" id="PTHR32309:SF13">
    <property type="entry name" value="FERRIC ENTEROBACTIN TRANSPORT PROTEIN FEPE"/>
    <property type="match status" value="1"/>
</dbReference>
<comment type="similarity">
    <text evidence="2">Belongs to the CpsD/CapB family.</text>
</comment>
<evidence type="ECO:0000259" key="17">
    <source>
        <dbReference type="Pfam" id="PF02706"/>
    </source>
</evidence>
<keyword evidence="13 16" id="KW-0472">Membrane</keyword>
<dbReference type="AlphaFoldDB" id="T2KQ80"/>
<evidence type="ECO:0000256" key="6">
    <source>
        <dbReference type="ARBA" id="ARBA00022519"/>
    </source>
</evidence>
<feature type="domain" description="AAA" evidence="18">
    <location>
        <begin position="586"/>
        <end position="708"/>
    </location>
</feature>
<dbReference type="Pfam" id="PF02706">
    <property type="entry name" value="Wzz"/>
    <property type="match status" value="1"/>
</dbReference>
<dbReference type="HOGENOM" id="CLU_009912_6_0_10"/>
<name>T2KQ80_FORAG</name>
<dbReference type="InterPro" id="IPR027417">
    <property type="entry name" value="P-loop_NTPase"/>
</dbReference>
<keyword evidence="5" id="KW-1003">Cell membrane</keyword>
<keyword evidence="12 16" id="KW-1133">Transmembrane helix</keyword>
<dbReference type="GO" id="GO:0004715">
    <property type="term" value="F:non-membrane spanning protein tyrosine kinase activity"/>
    <property type="evidence" value="ECO:0007669"/>
    <property type="project" value="UniProtKB-EC"/>
</dbReference>
<comment type="similarity">
    <text evidence="3">Belongs to the etk/wzc family.</text>
</comment>
<feature type="domain" description="Polysaccharide chain length determinant N-terminal" evidence="17">
    <location>
        <begin position="30"/>
        <end position="106"/>
    </location>
</feature>
<dbReference type="Proteomes" id="UP000016160">
    <property type="component" value="Chromosome"/>
</dbReference>
<evidence type="ECO:0000256" key="8">
    <source>
        <dbReference type="ARBA" id="ARBA00022692"/>
    </source>
</evidence>
<feature type="transmembrane region" description="Helical" evidence="16">
    <location>
        <begin position="29"/>
        <end position="48"/>
    </location>
</feature>
<keyword evidence="11" id="KW-0067">ATP-binding</keyword>
<evidence type="ECO:0000313" key="20">
    <source>
        <dbReference type="Proteomes" id="UP000016160"/>
    </source>
</evidence>
<dbReference type="InterPro" id="IPR005702">
    <property type="entry name" value="Wzc-like_C"/>
</dbReference>